<keyword evidence="11" id="KW-1015">Disulfide bond</keyword>
<name>A0A3B3QGJ6_9TELE</name>
<comment type="similarity">
    <text evidence="2">In the N-terminal section; belongs to the calycin superfamily. Lipocalin family.</text>
</comment>
<dbReference type="Gene3D" id="4.10.410.10">
    <property type="entry name" value="Pancreatic trypsin inhibitor Kunitz domain"/>
    <property type="match status" value="2"/>
</dbReference>
<evidence type="ECO:0000256" key="9">
    <source>
        <dbReference type="ARBA" id="ARBA00022900"/>
    </source>
</evidence>
<evidence type="ECO:0000256" key="12">
    <source>
        <dbReference type="ARBA" id="ARBA00023180"/>
    </source>
</evidence>
<dbReference type="STRING" id="1676925.ENSPKIP00000004536"/>
<evidence type="ECO:0000256" key="8">
    <source>
        <dbReference type="ARBA" id="ARBA00022737"/>
    </source>
</evidence>
<dbReference type="SUPFAM" id="SSF57362">
    <property type="entry name" value="BPTI-like"/>
    <property type="match status" value="2"/>
</dbReference>
<feature type="domain" description="BPTI/Kunitz inhibitor" evidence="13">
    <location>
        <begin position="95"/>
        <end position="145"/>
    </location>
</feature>
<evidence type="ECO:0000256" key="10">
    <source>
        <dbReference type="ARBA" id="ARBA00022991"/>
    </source>
</evidence>
<dbReference type="InterPro" id="IPR036880">
    <property type="entry name" value="Kunitz_BPTI_sf"/>
</dbReference>
<keyword evidence="7" id="KW-0732">Signal</keyword>
<dbReference type="CDD" id="cd22597">
    <property type="entry name" value="Kunitz_bikunin_2-like"/>
    <property type="match status" value="1"/>
</dbReference>
<keyword evidence="15" id="KW-1185">Reference proteome</keyword>
<evidence type="ECO:0000256" key="5">
    <source>
        <dbReference type="ARBA" id="ARBA00022685"/>
    </source>
</evidence>
<feature type="domain" description="BPTI/Kunitz inhibitor" evidence="13">
    <location>
        <begin position="151"/>
        <end position="201"/>
    </location>
</feature>
<dbReference type="GO" id="GO:0005576">
    <property type="term" value="C:extracellular region"/>
    <property type="evidence" value="ECO:0007669"/>
    <property type="project" value="UniProtKB-SubCell"/>
</dbReference>
<dbReference type="Ensembl" id="ENSPKIT00000028520.1">
    <property type="protein sequence ID" value="ENSPKIP00000004536.1"/>
    <property type="gene ID" value="ENSPKIG00000021601.1"/>
</dbReference>
<dbReference type="PROSITE" id="PS00280">
    <property type="entry name" value="BPTI_KUNITZ_1"/>
    <property type="match status" value="2"/>
</dbReference>
<evidence type="ECO:0000256" key="1">
    <source>
        <dbReference type="ARBA" id="ARBA00004613"/>
    </source>
</evidence>
<dbReference type="GeneTree" id="ENSGT00940000160109"/>
<dbReference type="Gene3D" id="2.40.128.20">
    <property type="match status" value="1"/>
</dbReference>
<evidence type="ECO:0000313" key="15">
    <source>
        <dbReference type="Proteomes" id="UP000261540"/>
    </source>
</evidence>
<keyword evidence="9" id="KW-0722">Serine protease inhibitor</keyword>
<dbReference type="PRINTS" id="PR01215">
    <property type="entry name" value="A1MCGLOBULIN"/>
</dbReference>
<dbReference type="InterPro" id="IPR012674">
    <property type="entry name" value="Calycin"/>
</dbReference>
<dbReference type="PROSITE" id="PS50279">
    <property type="entry name" value="BPTI_KUNITZ_2"/>
    <property type="match status" value="2"/>
</dbReference>
<dbReference type="PANTHER" id="PTHR46676">
    <property type="entry name" value="PROTEIN AMBP"/>
    <property type="match status" value="1"/>
</dbReference>
<evidence type="ECO:0000256" key="7">
    <source>
        <dbReference type="ARBA" id="ARBA00022729"/>
    </source>
</evidence>
<dbReference type="Pfam" id="PF00061">
    <property type="entry name" value="Lipocalin"/>
    <property type="match status" value="1"/>
</dbReference>
<evidence type="ECO:0000256" key="2">
    <source>
        <dbReference type="ARBA" id="ARBA00008238"/>
    </source>
</evidence>
<dbReference type="GO" id="GO:0004867">
    <property type="term" value="F:serine-type endopeptidase inhibitor activity"/>
    <property type="evidence" value="ECO:0007669"/>
    <property type="project" value="UniProtKB-KW"/>
</dbReference>
<reference evidence="14" key="1">
    <citation type="submission" date="2025-08" db="UniProtKB">
        <authorList>
            <consortium name="Ensembl"/>
        </authorList>
    </citation>
    <scope>IDENTIFICATION</scope>
</reference>
<keyword evidence="6" id="KW-0646">Protease inhibitor</keyword>
<evidence type="ECO:0000256" key="4">
    <source>
        <dbReference type="ARBA" id="ARBA00022525"/>
    </source>
</evidence>
<evidence type="ECO:0000256" key="6">
    <source>
        <dbReference type="ARBA" id="ARBA00022690"/>
    </source>
</evidence>
<organism evidence="14 15">
    <name type="scientific">Paramormyrops kingsleyae</name>
    <dbReference type="NCBI Taxonomy" id="1676925"/>
    <lineage>
        <taxon>Eukaryota</taxon>
        <taxon>Metazoa</taxon>
        <taxon>Chordata</taxon>
        <taxon>Craniata</taxon>
        <taxon>Vertebrata</taxon>
        <taxon>Euteleostomi</taxon>
        <taxon>Actinopterygii</taxon>
        <taxon>Neopterygii</taxon>
        <taxon>Teleostei</taxon>
        <taxon>Osteoglossocephala</taxon>
        <taxon>Osteoglossomorpha</taxon>
        <taxon>Osteoglossiformes</taxon>
        <taxon>Mormyridae</taxon>
        <taxon>Paramormyrops</taxon>
    </lineage>
</organism>
<dbReference type="InterPro" id="IPR002223">
    <property type="entry name" value="Kunitz_BPTI"/>
</dbReference>
<keyword evidence="8" id="KW-0677">Repeat</keyword>
<evidence type="ECO:0000313" key="14">
    <source>
        <dbReference type="Ensembl" id="ENSPKIP00000004536.1"/>
    </source>
</evidence>
<dbReference type="Proteomes" id="UP000261540">
    <property type="component" value="Unplaced"/>
</dbReference>
<evidence type="ECO:0000256" key="3">
    <source>
        <dbReference type="ARBA" id="ARBA00018905"/>
    </source>
</evidence>
<accession>A0A3B3QGJ6</accession>
<dbReference type="FunFam" id="4.10.410.10:FF:000005">
    <property type="entry name" value="Pancreatic trypsin inhibitor"/>
    <property type="match status" value="1"/>
</dbReference>
<keyword evidence="4" id="KW-0964">Secreted</keyword>
<reference evidence="14" key="2">
    <citation type="submission" date="2025-09" db="UniProtKB">
        <authorList>
            <consortium name="Ensembl"/>
        </authorList>
    </citation>
    <scope>IDENTIFICATION</scope>
</reference>
<dbReference type="InterPro" id="IPR000566">
    <property type="entry name" value="Lipocln_cytosolic_FA-bd_dom"/>
</dbReference>
<keyword evidence="10" id="KW-0157">Chromophore</keyword>
<dbReference type="SUPFAM" id="SSF50814">
    <property type="entry name" value="Lipocalins"/>
    <property type="match status" value="1"/>
</dbReference>
<protein>
    <recommendedName>
        <fullName evidence="3">Protein AMBP</fullName>
    </recommendedName>
</protein>
<dbReference type="InterPro" id="IPR029856">
    <property type="entry name" value="AMBP"/>
</dbReference>
<proteinExistence type="inferred from homology"/>
<dbReference type="InterPro" id="IPR002968">
    <property type="entry name" value="A1-microglobln"/>
</dbReference>
<comment type="subcellular location">
    <subcellularLocation>
        <location evidence="1">Secreted</location>
    </subcellularLocation>
</comment>
<dbReference type="InterPro" id="IPR020901">
    <property type="entry name" value="Prtase_inh_Kunz-CS"/>
</dbReference>
<dbReference type="PANTHER" id="PTHR46676:SF1">
    <property type="entry name" value="PROTEIN AMBP"/>
    <property type="match status" value="1"/>
</dbReference>
<sequence>MIKQKQGGNKTTTLKLYGRSPDLRPSLVEEFTQLAKEQGLNDDAIIILKKTQECVPGKPAQLPEIQRMKRNVVLPSPEEGSGGADTPMFINADSCMSPPDGGPCFAMFTRYFYNSTVMACQEFIFGGCLGNQNNFLTEKACLQTCRTEAACRLPITPGKCNGQEELWAFDSVSGKCVSFKYGGCKGNGNKFYSQRECEEYCGVMKDGDEELMKVN</sequence>
<dbReference type="SMART" id="SM00131">
    <property type="entry name" value="KU"/>
    <property type="match status" value="2"/>
</dbReference>
<evidence type="ECO:0000256" key="11">
    <source>
        <dbReference type="ARBA" id="ARBA00023157"/>
    </source>
</evidence>
<dbReference type="Pfam" id="PF00014">
    <property type="entry name" value="Kunitz_BPTI"/>
    <property type="match status" value="2"/>
</dbReference>
<dbReference type="AlphaFoldDB" id="A0A3B3QGJ6"/>
<dbReference type="PRINTS" id="PR00759">
    <property type="entry name" value="BASICPTASE"/>
</dbReference>
<evidence type="ECO:0000259" key="13">
    <source>
        <dbReference type="PROSITE" id="PS50279"/>
    </source>
</evidence>
<keyword evidence="5" id="KW-0165">Cleavage on pair of basic residues</keyword>
<keyword evidence="12" id="KW-0325">Glycoprotein</keyword>
<dbReference type="CDD" id="cd22596">
    <property type="entry name" value="Kunitz_bikunin_1-like"/>
    <property type="match status" value="1"/>
</dbReference>